<dbReference type="InterPro" id="IPR043502">
    <property type="entry name" value="DNA/RNA_pol_sf"/>
</dbReference>
<organism evidence="4">
    <name type="scientific">Candidatus Kentrum sp. TC</name>
    <dbReference type="NCBI Taxonomy" id="2126339"/>
    <lineage>
        <taxon>Bacteria</taxon>
        <taxon>Pseudomonadati</taxon>
        <taxon>Pseudomonadota</taxon>
        <taxon>Gammaproteobacteria</taxon>
        <taxon>Candidatus Kentrum</taxon>
    </lineage>
</organism>
<dbReference type="EMBL" id="CAADFS010000182">
    <property type="protein sequence ID" value="VFK52471.1"/>
    <property type="molecule type" value="Genomic_DNA"/>
</dbReference>
<name>A0A450ZFC1_9GAMM</name>
<dbReference type="Pfam" id="PF08388">
    <property type="entry name" value="GIIM"/>
    <property type="match status" value="1"/>
</dbReference>
<dbReference type="CDD" id="cd01651">
    <property type="entry name" value="RT_G2_intron"/>
    <property type="match status" value="1"/>
</dbReference>
<dbReference type="SUPFAM" id="SSF56672">
    <property type="entry name" value="DNA/RNA polymerases"/>
    <property type="match status" value="1"/>
</dbReference>
<dbReference type="PANTHER" id="PTHR34047:SF8">
    <property type="entry name" value="PROTEIN YKFC"/>
    <property type="match status" value="1"/>
</dbReference>
<proteinExistence type="inferred from homology"/>
<dbReference type="InterPro" id="IPR000477">
    <property type="entry name" value="RT_dom"/>
</dbReference>
<comment type="similarity">
    <text evidence="1">Belongs to the bacterial reverse transcriptase family.</text>
</comment>
<dbReference type="PROSITE" id="PS50878">
    <property type="entry name" value="RT_POL"/>
    <property type="match status" value="1"/>
</dbReference>
<feature type="region of interest" description="Disordered" evidence="2">
    <location>
        <begin position="213"/>
        <end position="232"/>
    </location>
</feature>
<dbReference type="PANTHER" id="PTHR34047">
    <property type="entry name" value="NUCLEAR INTRON MATURASE 1, MITOCHONDRIAL-RELATED"/>
    <property type="match status" value="1"/>
</dbReference>
<evidence type="ECO:0000259" key="3">
    <source>
        <dbReference type="PROSITE" id="PS50878"/>
    </source>
</evidence>
<protein>
    <submittedName>
        <fullName evidence="4">Group II intron, maturase-specific domain</fullName>
    </submittedName>
</protein>
<sequence length="232" mass="26774">MDNGVFKPTGVGTPQGGGVFSPLLANIALNSPDWLLEQNGMRFVRYADDFFVMCRNHTQAEEALALVRSHLENELKLKSSPEKTHIAAFSEGFEYLGFNPSSRSMTMREKSVENFKTKIREITKRSLNLDDSLIIRVNQIARGAANYFATAFSHNRSLFRKFDRWIRMRLRCMKYKRKWKTDNRRFRLKYFRRMGLLSMQDFLSSTCVSQNTQLPERGTPGGAARCPKGARR</sequence>
<accession>A0A450ZFC1</accession>
<reference evidence="4" key="1">
    <citation type="submission" date="2019-02" db="EMBL/GenBank/DDBJ databases">
        <authorList>
            <person name="Gruber-Vodicka R. H."/>
            <person name="Seah K. B. B."/>
        </authorList>
    </citation>
    <scope>NUCLEOTIDE SEQUENCE</scope>
    <source>
        <strain evidence="4">BECK_BZ123</strain>
    </source>
</reference>
<evidence type="ECO:0000256" key="1">
    <source>
        <dbReference type="ARBA" id="ARBA00034120"/>
    </source>
</evidence>
<feature type="domain" description="Reverse transcriptase" evidence="3">
    <location>
        <begin position="1"/>
        <end position="100"/>
    </location>
</feature>
<dbReference type="InterPro" id="IPR013597">
    <property type="entry name" value="Mat_intron_G2"/>
</dbReference>
<evidence type="ECO:0000256" key="2">
    <source>
        <dbReference type="SAM" id="MobiDB-lite"/>
    </source>
</evidence>
<dbReference type="InterPro" id="IPR051083">
    <property type="entry name" value="GrpII_Intron_Splice-Mob/Def"/>
</dbReference>
<gene>
    <name evidence="4" type="ORF">BECKTC1821D_GA0114238_11822</name>
</gene>
<dbReference type="Pfam" id="PF00078">
    <property type="entry name" value="RVT_1"/>
    <property type="match status" value="1"/>
</dbReference>
<dbReference type="AlphaFoldDB" id="A0A450ZFC1"/>
<evidence type="ECO:0000313" key="4">
    <source>
        <dbReference type="EMBL" id="VFK52471.1"/>
    </source>
</evidence>